<gene>
    <name evidence="1" type="ORF">ACIOUF_00805</name>
</gene>
<proteinExistence type="predicted"/>
<sequence>MSVNDLPEDTTLTFKKLDIPGRTGPVSLEPEIWGINRAAAWDNFPRQGLLCRAGPWGVMSTGDAIFIEIDGQPVEPKIVGEHEVGTQLQMFVPSARIDEGLFSISYTVTRLNQVPEKSEALKVLCKFTRPGGHDEYDGPGHSKLIMSIPPEILADGINKENVAAGFPVSVGRADGSPPYPFAAAGDQIQVVVGGEFMLSEPLTQDQADGKIPIIIHIDEATLREAGDSDVKGLAVAFEVYDLVDNRSEDWSFEQRVVVNIDTTRLLAPLLKEAVNNVLDVDKLGTANGTAQIVAVDPDIFKENDEIFLQLRGTPVEGAPIDKNFEGVPLKNVPGILEIPVDNALLVQLGKSQISLSFGLKRDESSPRLRSKTQFISAIGEVQRLAAPVVRDASDGALDPTLEQVAILIPFDKSFVAGQSIELRWLVTRADLTPYMPVLPLRTITAGDIRAKEPLRINVPGDPNLITAEGGKLEVFYLLHVTNAALSKMNRVNATHATRESIHAEVLQVGEPRLELPEPEVAGVVNGFMPPDKDGTTLTVPYLKTNPGDIATYFWFGSKTGMASDSIPLTSITAGKPIPFTIGAGLIKGNTNGMIETKYLIKRAAGGTSYSNPLEFRVAIALELKAPAIKQAPNGSKLDPFAAQDELTAVIDYVGMDLDDEITVTWTGAPGTPAGGSHTTAPVHVTTIGAQEIAINTAVLAFNFGQSVNVHCTVTRNGASKDSEVLLLAVLPIQDQDSRLPSPIINGNTSSELDTTTLVPGAKTRIARWPHIAQGQPLWMCYLKDDDPTPIAITYEATPTPAAGLPNGMYPDTPVAVLKALPDGARVSVMFMVGFDRSPDESKAVTFPVRTYTIKAVEDLKPQITSVKGSPSGDEIPEGGTTVETAVTLTGTAAKGQKVEVFDGATSRGDATADVTTGNWALSDSGLSLTTHLYKAKALYGSGFESSARTFSVVEKLNVIQTRFPRHMGVSPDGARAYVLGYENSPNRVNTIDVIDFATQRVIKSANIENKGVWDLIVSRDGSRLYVSSSYSVLEFNSSDLLKLRSFTSNLYRQDLIISHDASKLYCTGDLNTPFPNGRTEVFDLSSGRIIRNIGLGNNPQPSALSPDDRHLYTIDRNNSNGLRIFETNSYTETKRLEVGQNAGDIVVKPDGTYLYVLNSHYDELIEISIPAHNITRRINIHPGLSKMAITADGKHLCCVGWDHSGEALIIDTSTLAIRTIAAGHSPHSVAFSNDGKRVYICNHEDNTVWDSHW</sequence>
<name>A0ABW8DGM0_9PSED</name>
<dbReference type="InterPro" id="IPR011044">
    <property type="entry name" value="Quino_amine_DH_bsu"/>
</dbReference>
<dbReference type="Proteomes" id="UP001617296">
    <property type="component" value="Unassembled WGS sequence"/>
</dbReference>
<comment type="caution">
    <text evidence="1">The sequence shown here is derived from an EMBL/GenBank/DDBJ whole genome shotgun (WGS) entry which is preliminary data.</text>
</comment>
<keyword evidence="2" id="KW-1185">Reference proteome</keyword>
<dbReference type="EMBL" id="JBIUVY010000001">
    <property type="protein sequence ID" value="MFJ2284906.1"/>
    <property type="molecule type" value="Genomic_DNA"/>
</dbReference>
<evidence type="ECO:0000313" key="2">
    <source>
        <dbReference type="Proteomes" id="UP001617296"/>
    </source>
</evidence>
<accession>A0ABW8DGM0</accession>
<dbReference type="SUPFAM" id="SSF50969">
    <property type="entry name" value="YVTN repeat-like/Quinoprotein amine dehydrogenase"/>
    <property type="match status" value="1"/>
</dbReference>
<dbReference type="PANTHER" id="PTHR47197">
    <property type="entry name" value="PROTEIN NIRF"/>
    <property type="match status" value="1"/>
</dbReference>
<dbReference type="Gene3D" id="2.130.10.10">
    <property type="entry name" value="YVTN repeat-like/Quinoprotein amine dehydrogenase"/>
    <property type="match status" value="2"/>
</dbReference>
<dbReference type="InterPro" id="IPR015943">
    <property type="entry name" value="WD40/YVTN_repeat-like_dom_sf"/>
</dbReference>
<reference evidence="1 2" key="1">
    <citation type="submission" date="2024-10" db="EMBL/GenBank/DDBJ databases">
        <title>The Natural Products Discovery Center: Release of the First 8490 Sequenced Strains for Exploring Actinobacteria Biosynthetic Diversity.</title>
        <authorList>
            <person name="Kalkreuter E."/>
            <person name="Kautsar S.A."/>
            <person name="Yang D."/>
            <person name="Bader C.D."/>
            <person name="Teijaro C.N."/>
            <person name="Fluegel L."/>
            <person name="Davis C.M."/>
            <person name="Simpson J.R."/>
            <person name="Lauterbach L."/>
            <person name="Steele A.D."/>
            <person name="Gui C."/>
            <person name="Meng S."/>
            <person name="Li G."/>
            <person name="Viehrig K."/>
            <person name="Ye F."/>
            <person name="Su P."/>
            <person name="Kiefer A.F."/>
            <person name="Nichols A."/>
            <person name="Cepeda A.J."/>
            <person name="Yan W."/>
            <person name="Fan B."/>
            <person name="Jiang Y."/>
            <person name="Adhikari A."/>
            <person name="Zheng C.-J."/>
            <person name="Schuster L."/>
            <person name="Cowan T.M."/>
            <person name="Smanski M.J."/>
            <person name="Chevrette M.G."/>
            <person name="De Carvalho L.P.S."/>
            <person name="Shen B."/>
        </authorList>
    </citation>
    <scope>NUCLEOTIDE SEQUENCE [LARGE SCALE GENOMIC DNA]</scope>
    <source>
        <strain evidence="1 2">NPDC087689</strain>
    </source>
</reference>
<dbReference type="RefSeq" id="WP_401229154.1">
    <property type="nucleotide sequence ID" value="NZ_JBIUVY010000001.1"/>
</dbReference>
<protein>
    <submittedName>
        <fullName evidence="1">YncE family protein</fullName>
    </submittedName>
</protein>
<dbReference type="InterPro" id="IPR051200">
    <property type="entry name" value="Host-pathogen_enzymatic-act"/>
</dbReference>
<organism evidence="1 2">
    <name type="scientific">Pseudomonas iridis</name>
    <dbReference type="NCBI Taxonomy" id="2710587"/>
    <lineage>
        <taxon>Bacteria</taxon>
        <taxon>Pseudomonadati</taxon>
        <taxon>Pseudomonadota</taxon>
        <taxon>Gammaproteobacteria</taxon>
        <taxon>Pseudomonadales</taxon>
        <taxon>Pseudomonadaceae</taxon>
        <taxon>Pseudomonas</taxon>
    </lineage>
</organism>
<evidence type="ECO:0000313" key="1">
    <source>
        <dbReference type="EMBL" id="MFJ2284906.1"/>
    </source>
</evidence>
<dbReference type="PANTHER" id="PTHR47197:SF3">
    <property type="entry name" value="DIHYDRO-HEME D1 DEHYDROGENASE"/>
    <property type="match status" value="1"/>
</dbReference>